<evidence type="ECO:0000256" key="1">
    <source>
        <dbReference type="SAM" id="MobiDB-lite"/>
    </source>
</evidence>
<name>A0A834TI26_9FABA</name>
<protein>
    <submittedName>
        <fullName evidence="2">Uncharacterized protein</fullName>
    </submittedName>
</protein>
<feature type="region of interest" description="Disordered" evidence="1">
    <location>
        <begin position="1"/>
        <end position="49"/>
    </location>
</feature>
<sequence length="61" mass="7045">MKKTKLTFTRCSSNLHELPDGEKNPQPHEHSDLHEASQNSVETEERPTLNDAVQFMRLLID</sequence>
<keyword evidence="3" id="KW-1185">Reference proteome</keyword>
<evidence type="ECO:0000313" key="3">
    <source>
        <dbReference type="Proteomes" id="UP000634136"/>
    </source>
</evidence>
<feature type="compositionally biased region" description="Polar residues" evidence="1">
    <location>
        <begin position="1"/>
        <end position="15"/>
    </location>
</feature>
<comment type="caution">
    <text evidence="2">The sequence shown here is derived from an EMBL/GenBank/DDBJ whole genome shotgun (WGS) entry which is preliminary data.</text>
</comment>
<dbReference type="Proteomes" id="UP000634136">
    <property type="component" value="Unassembled WGS sequence"/>
</dbReference>
<evidence type="ECO:0000313" key="2">
    <source>
        <dbReference type="EMBL" id="KAF7821381.1"/>
    </source>
</evidence>
<accession>A0A834TI26</accession>
<organism evidence="2 3">
    <name type="scientific">Senna tora</name>
    <dbReference type="NCBI Taxonomy" id="362788"/>
    <lineage>
        <taxon>Eukaryota</taxon>
        <taxon>Viridiplantae</taxon>
        <taxon>Streptophyta</taxon>
        <taxon>Embryophyta</taxon>
        <taxon>Tracheophyta</taxon>
        <taxon>Spermatophyta</taxon>
        <taxon>Magnoliopsida</taxon>
        <taxon>eudicotyledons</taxon>
        <taxon>Gunneridae</taxon>
        <taxon>Pentapetalae</taxon>
        <taxon>rosids</taxon>
        <taxon>fabids</taxon>
        <taxon>Fabales</taxon>
        <taxon>Fabaceae</taxon>
        <taxon>Caesalpinioideae</taxon>
        <taxon>Cassia clade</taxon>
        <taxon>Senna</taxon>
    </lineage>
</organism>
<reference evidence="2" key="1">
    <citation type="submission" date="2020-09" db="EMBL/GenBank/DDBJ databases">
        <title>Genome-Enabled Discovery of Anthraquinone Biosynthesis in Senna tora.</title>
        <authorList>
            <person name="Kang S.-H."/>
            <person name="Pandey R.P."/>
            <person name="Lee C.-M."/>
            <person name="Sim J.-S."/>
            <person name="Jeong J.-T."/>
            <person name="Choi B.-S."/>
            <person name="Jung M."/>
            <person name="Ginzburg D."/>
            <person name="Zhao K."/>
            <person name="Won S.Y."/>
            <person name="Oh T.-J."/>
            <person name="Yu Y."/>
            <person name="Kim N.-H."/>
            <person name="Lee O.R."/>
            <person name="Lee T.-H."/>
            <person name="Bashyal P."/>
            <person name="Kim T.-S."/>
            <person name="Lee W.-H."/>
            <person name="Kawkins C."/>
            <person name="Kim C.-K."/>
            <person name="Kim J.S."/>
            <person name="Ahn B.O."/>
            <person name="Rhee S.Y."/>
            <person name="Sohng J.K."/>
        </authorList>
    </citation>
    <scope>NUCLEOTIDE SEQUENCE</scope>
    <source>
        <tissue evidence="2">Leaf</tissue>
    </source>
</reference>
<feature type="compositionally biased region" description="Basic and acidic residues" evidence="1">
    <location>
        <begin position="17"/>
        <end position="35"/>
    </location>
</feature>
<proteinExistence type="predicted"/>
<gene>
    <name evidence="2" type="ORF">G2W53_026836</name>
</gene>
<dbReference type="EMBL" id="JAAIUW010000008">
    <property type="protein sequence ID" value="KAF7821381.1"/>
    <property type="molecule type" value="Genomic_DNA"/>
</dbReference>
<dbReference type="AlphaFoldDB" id="A0A834TI26"/>